<feature type="compositionally biased region" description="Basic residues" evidence="1">
    <location>
        <begin position="39"/>
        <end position="60"/>
    </location>
</feature>
<dbReference type="InterPro" id="IPR036390">
    <property type="entry name" value="WH_DNA-bd_sf"/>
</dbReference>
<dbReference type="InterPro" id="IPR036388">
    <property type="entry name" value="WH-like_DNA-bd_sf"/>
</dbReference>
<sequence>MRGKEEGDVVCTQTPGQEPVRTAPAGALARPEARDRGAAGRRLRHRRRLLPGLRERRHGRGGPGLSRAPRLGRPAAPGPVRGQWRQPGHRRAERPDEGAGGPALDALGRDRGLGADAGEDPHRRRPRRPAPRRPAPLTPEDPGPQMSIEAMNWAFAQRELKPATKLVLVFLANCHNQHTRRCDPSQQTLAEECCISRSTVNVHLNELERLGLIRRVQRSDKATRKQLSSLYLLGCDFQEEAAAQPVSEIRTRVGAEEGSVSGNQTRENKGSVSENRTRKNKGKTAAVSEIRTRKSPRAVSGKRAIPCPDFDQSRVRTVGHEPEYNPKGTLRAPAWARVHARGPGFFTADERAEAQDIARHIRRGGSIRPEAVSGRVRACLRTEAHLPEPELRAHGLIEERG</sequence>
<evidence type="ECO:0000313" key="2">
    <source>
        <dbReference type="EMBL" id="MXN21231.1"/>
    </source>
</evidence>
<keyword evidence="3" id="KW-1185">Reference proteome</keyword>
<evidence type="ECO:0000313" key="3">
    <source>
        <dbReference type="Proteomes" id="UP000477911"/>
    </source>
</evidence>
<dbReference type="SUPFAM" id="SSF46785">
    <property type="entry name" value="Winged helix' DNA-binding domain"/>
    <property type="match status" value="1"/>
</dbReference>
<feature type="region of interest" description="Disordered" evidence="1">
    <location>
        <begin position="1"/>
        <end position="145"/>
    </location>
</feature>
<protein>
    <submittedName>
        <fullName evidence="2">MarR family transcriptional regulator</fullName>
    </submittedName>
</protein>
<dbReference type="EMBL" id="WUMU01000064">
    <property type="protein sequence ID" value="MXN21231.1"/>
    <property type="molecule type" value="Genomic_DNA"/>
</dbReference>
<feature type="compositionally biased region" description="Polar residues" evidence="1">
    <location>
        <begin position="260"/>
        <end position="274"/>
    </location>
</feature>
<gene>
    <name evidence="2" type="ORF">GR170_25765</name>
</gene>
<feature type="region of interest" description="Disordered" evidence="1">
    <location>
        <begin position="253"/>
        <end position="309"/>
    </location>
</feature>
<dbReference type="Pfam" id="PF13730">
    <property type="entry name" value="HTH_36"/>
    <property type="match status" value="1"/>
</dbReference>
<dbReference type="Gene3D" id="1.10.10.10">
    <property type="entry name" value="Winged helix-like DNA-binding domain superfamily/Winged helix DNA-binding domain"/>
    <property type="match status" value="1"/>
</dbReference>
<dbReference type="AlphaFoldDB" id="A0A6L7GAZ9"/>
<reference evidence="2 3" key="1">
    <citation type="submission" date="2019-12" db="EMBL/GenBank/DDBJ databases">
        <authorList>
            <person name="Li M."/>
        </authorList>
    </citation>
    <scope>NUCLEOTIDE SEQUENCE [LARGE SCALE GENOMIC DNA]</scope>
    <source>
        <strain evidence="2 3">GBMRC 2024</strain>
    </source>
</reference>
<name>A0A6L7GAZ9_9RHOB</name>
<feature type="compositionally biased region" description="Pro residues" evidence="1">
    <location>
        <begin position="132"/>
        <end position="142"/>
    </location>
</feature>
<feature type="compositionally biased region" description="Low complexity" evidence="1">
    <location>
        <begin position="65"/>
        <end position="82"/>
    </location>
</feature>
<accession>A0A6L7GAZ9</accession>
<evidence type="ECO:0000256" key="1">
    <source>
        <dbReference type="SAM" id="MobiDB-lite"/>
    </source>
</evidence>
<dbReference type="Proteomes" id="UP000477911">
    <property type="component" value="Unassembled WGS sequence"/>
</dbReference>
<proteinExistence type="predicted"/>
<organism evidence="2 3">
    <name type="scientific">Pseudooceanicola albus</name>
    <dbReference type="NCBI Taxonomy" id="2692189"/>
    <lineage>
        <taxon>Bacteria</taxon>
        <taxon>Pseudomonadati</taxon>
        <taxon>Pseudomonadota</taxon>
        <taxon>Alphaproteobacteria</taxon>
        <taxon>Rhodobacterales</taxon>
        <taxon>Paracoccaceae</taxon>
        <taxon>Pseudooceanicola</taxon>
    </lineage>
</organism>
<comment type="caution">
    <text evidence="2">The sequence shown here is derived from an EMBL/GenBank/DDBJ whole genome shotgun (WGS) entry which is preliminary data.</text>
</comment>